<dbReference type="RefSeq" id="WP_239211052.1">
    <property type="nucleotide sequence ID" value="NZ_CP100369.1"/>
</dbReference>
<organism evidence="1 2">
    <name type="scientific">Corynebacterium propinquum</name>
    <dbReference type="NCBI Taxonomy" id="43769"/>
    <lineage>
        <taxon>Bacteria</taxon>
        <taxon>Bacillati</taxon>
        <taxon>Actinomycetota</taxon>
        <taxon>Actinomycetes</taxon>
        <taxon>Mycobacteriales</taxon>
        <taxon>Corynebacteriaceae</taxon>
        <taxon>Corynebacterium</taxon>
    </lineage>
</organism>
<protein>
    <submittedName>
        <fullName evidence="1">Uncharacterized protein</fullName>
    </submittedName>
</protein>
<dbReference type="Proteomes" id="UP001226160">
    <property type="component" value="Unassembled WGS sequence"/>
</dbReference>
<dbReference type="EMBL" id="JASNVP010000005">
    <property type="protein sequence ID" value="MDK4326128.1"/>
    <property type="molecule type" value="Genomic_DNA"/>
</dbReference>
<comment type="caution">
    <text evidence="1">The sequence shown here is derived from an EMBL/GenBank/DDBJ whole genome shotgun (WGS) entry which is preliminary data.</text>
</comment>
<proteinExistence type="predicted"/>
<evidence type="ECO:0000313" key="2">
    <source>
        <dbReference type="Proteomes" id="UP001226160"/>
    </source>
</evidence>
<name>A0AAP4BUD4_9CORY</name>
<sequence>MREFLVDHPDGQDRVRCQALSFDGGSLILFADPAMTRVVAAYGPAGWLHGRWSDEVRSES</sequence>
<dbReference type="AlphaFoldDB" id="A0AAP4BUD4"/>
<reference evidence="1" key="1">
    <citation type="submission" date="2023-05" db="EMBL/GenBank/DDBJ databases">
        <title>Metabolic capabilities are highly conserved among human nasal-associated Corynebacterium species in pangenomic analyses.</title>
        <authorList>
            <person name="Tran T.H."/>
            <person name="Roberts A.Q."/>
            <person name="Escapa I.F."/>
            <person name="Gao W."/>
            <person name="Conlan S."/>
            <person name="Kong H."/>
            <person name="Segre J.A."/>
            <person name="Kelly M.S."/>
            <person name="Lemon K.P."/>
        </authorList>
    </citation>
    <scope>NUCLEOTIDE SEQUENCE</scope>
    <source>
        <strain evidence="1">KPL2654</strain>
    </source>
</reference>
<evidence type="ECO:0000313" key="1">
    <source>
        <dbReference type="EMBL" id="MDK4326128.1"/>
    </source>
</evidence>
<gene>
    <name evidence="1" type="ORF">QPX54_06325</name>
</gene>
<accession>A0AAP4BUD4</accession>